<dbReference type="InterPro" id="IPR034151">
    <property type="entry name" value="TOPRIM_DnaG_bac"/>
</dbReference>
<dbReference type="GO" id="GO:1990077">
    <property type="term" value="C:primosome complex"/>
    <property type="evidence" value="ECO:0007669"/>
    <property type="project" value="UniProtKB-KW"/>
</dbReference>
<keyword evidence="8" id="KW-0862">Zinc</keyword>
<sequence>MGNSKEEIKNLKDSLNIEDVIGTYVELEYKLGGKCLGLCPFHDDTTPSMHVHTGKQIFKCFACNEGGDVIAFISKIKSCTFAEAVNLLRQEWCNGSTPPPQHVARREKARAQKPAATPAQFAAMEAENVKFMRSMYGHHPALARIHEVKLDDPSWMDGNKYHPDCSDITQTYVDFEVSQAKSTVPSAFKAMKGRIVFPIRDENNRLVAFAGRTTQTITDENRSYTPKYVNSQTSDLYNKSRTLYGLHLAGEPIRTETFAFLTEGYKDTLAMVAAGFKNTVAQCGGAFTNDQAELLKRYTKRVAVLMDADDRGREIAAAAIAVLHRHGMQTSELLLPPGEDPDSLFRRIGKRAFRTIVAESQLNGHLQALKDSTGVDLASLVSDNQSSTIGGSFGTEGTGNREVIRMNGEATNIERHYLEADGFDVNGTERQAEKSSEAVLQSDRPRLMAKEQELQHQMRKLGSKRFLFGQGPERMQINTELMKLRSQLSEVSKQLNRPVVWYK</sequence>
<dbReference type="CDD" id="cd03364">
    <property type="entry name" value="TOPRIM_DnaG_primases"/>
    <property type="match status" value="1"/>
</dbReference>
<dbReference type="EMBL" id="FUYQ01000028">
    <property type="protein sequence ID" value="SKB85029.1"/>
    <property type="molecule type" value="Genomic_DNA"/>
</dbReference>
<evidence type="ECO:0000313" key="12">
    <source>
        <dbReference type="EMBL" id="SKB85029.1"/>
    </source>
</evidence>
<dbReference type="GO" id="GO:0003899">
    <property type="term" value="F:DNA-directed RNA polymerase activity"/>
    <property type="evidence" value="ECO:0007669"/>
    <property type="project" value="InterPro"/>
</dbReference>
<dbReference type="InterPro" id="IPR013264">
    <property type="entry name" value="DNAG_N"/>
</dbReference>
<evidence type="ECO:0000256" key="7">
    <source>
        <dbReference type="ARBA" id="ARBA00022771"/>
    </source>
</evidence>
<dbReference type="Pfam" id="PF08275">
    <property type="entry name" value="DNAG_N"/>
    <property type="match status" value="1"/>
</dbReference>
<keyword evidence="4" id="KW-0548">Nucleotidyltransferase</keyword>
<dbReference type="GO" id="GO:0000428">
    <property type="term" value="C:DNA-directed RNA polymerase complex"/>
    <property type="evidence" value="ECO:0007669"/>
    <property type="project" value="UniProtKB-KW"/>
</dbReference>
<evidence type="ECO:0000256" key="4">
    <source>
        <dbReference type="ARBA" id="ARBA00022695"/>
    </source>
</evidence>
<dbReference type="GO" id="GO:0005737">
    <property type="term" value="C:cytoplasm"/>
    <property type="evidence" value="ECO:0007669"/>
    <property type="project" value="TreeGrafter"/>
</dbReference>
<dbReference type="GO" id="GO:0006269">
    <property type="term" value="P:DNA replication, synthesis of primer"/>
    <property type="evidence" value="ECO:0007669"/>
    <property type="project" value="UniProtKB-KW"/>
</dbReference>
<feature type="domain" description="Toprim" evidence="11">
    <location>
        <begin position="257"/>
        <end position="328"/>
    </location>
</feature>
<dbReference type="InterPro" id="IPR050219">
    <property type="entry name" value="DnaG_primase"/>
</dbReference>
<evidence type="ECO:0000256" key="6">
    <source>
        <dbReference type="ARBA" id="ARBA00022723"/>
    </source>
</evidence>
<keyword evidence="9" id="KW-0804">Transcription</keyword>
<accession>A0A1T5EMD1</accession>
<keyword evidence="1" id="KW-0240">DNA-directed RNA polymerase</keyword>
<keyword evidence="6" id="KW-0479">Metal-binding</keyword>
<name>A0A1T5EMD1_9BACT</name>
<evidence type="ECO:0000256" key="3">
    <source>
        <dbReference type="ARBA" id="ARBA00022679"/>
    </source>
</evidence>
<keyword evidence="3" id="KW-0808">Transferase</keyword>
<dbReference type="GO" id="GO:0003677">
    <property type="term" value="F:DNA binding"/>
    <property type="evidence" value="ECO:0007669"/>
    <property type="project" value="InterPro"/>
</dbReference>
<dbReference type="InterPro" id="IPR037068">
    <property type="entry name" value="DNA_primase_core_N_sf"/>
</dbReference>
<dbReference type="RefSeq" id="WP_079684440.1">
    <property type="nucleotide sequence ID" value="NZ_FUYQ01000028.1"/>
</dbReference>
<evidence type="ECO:0000259" key="11">
    <source>
        <dbReference type="SMART" id="SM00493"/>
    </source>
</evidence>
<dbReference type="SUPFAM" id="SSF56731">
    <property type="entry name" value="DNA primase core"/>
    <property type="match status" value="1"/>
</dbReference>
<keyword evidence="7" id="KW-0863">Zinc-finger</keyword>
<evidence type="ECO:0000256" key="1">
    <source>
        <dbReference type="ARBA" id="ARBA00022478"/>
    </source>
</evidence>
<dbReference type="GO" id="GO:0008270">
    <property type="term" value="F:zinc ion binding"/>
    <property type="evidence" value="ECO:0007669"/>
    <property type="project" value="UniProtKB-KW"/>
</dbReference>
<gene>
    <name evidence="12" type="ORF">SAMN05660349_03047</name>
</gene>
<evidence type="ECO:0000256" key="5">
    <source>
        <dbReference type="ARBA" id="ARBA00022705"/>
    </source>
</evidence>
<evidence type="ECO:0000313" key="13">
    <source>
        <dbReference type="Proteomes" id="UP000190852"/>
    </source>
</evidence>
<dbReference type="Gene3D" id="3.90.980.10">
    <property type="entry name" value="DNA primase, catalytic core, N-terminal domain"/>
    <property type="match status" value="1"/>
</dbReference>
<dbReference type="SMART" id="SM00493">
    <property type="entry name" value="TOPRIM"/>
    <property type="match status" value="1"/>
</dbReference>
<dbReference type="InterPro" id="IPR002694">
    <property type="entry name" value="Znf_CHC2"/>
</dbReference>
<evidence type="ECO:0000259" key="10">
    <source>
        <dbReference type="SMART" id="SM00400"/>
    </source>
</evidence>
<evidence type="ECO:0000256" key="8">
    <source>
        <dbReference type="ARBA" id="ARBA00022833"/>
    </source>
</evidence>
<dbReference type="AlphaFoldDB" id="A0A1T5EMD1"/>
<protein>
    <submittedName>
        <fullName evidence="12">DNA primase, catalytic core</fullName>
    </submittedName>
</protein>
<dbReference type="InterPro" id="IPR006171">
    <property type="entry name" value="TOPRIM_dom"/>
</dbReference>
<keyword evidence="13" id="KW-1185">Reference proteome</keyword>
<dbReference type="Proteomes" id="UP000190852">
    <property type="component" value="Unassembled WGS sequence"/>
</dbReference>
<organism evidence="12 13">
    <name type="scientific">Parabacteroides chartae</name>
    <dbReference type="NCBI Taxonomy" id="1037355"/>
    <lineage>
        <taxon>Bacteria</taxon>
        <taxon>Pseudomonadati</taxon>
        <taxon>Bacteroidota</taxon>
        <taxon>Bacteroidia</taxon>
        <taxon>Bacteroidales</taxon>
        <taxon>Tannerellaceae</taxon>
        <taxon>Parabacteroides</taxon>
    </lineage>
</organism>
<dbReference type="Gene3D" id="3.90.580.10">
    <property type="entry name" value="Zinc finger, CHC2-type domain"/>
    <property type="match status" value="1"/>
</dbReference>
<dbReference type="InterPro" id="IPR036977">
    <property type="entry name" value="DNA_primase_Znf_CHC2"/>
</dbReference>
<keyword evidence="2" id="KW-0639">Primosome</keyword>
<evidence type="ECO:0000256" key="2">
    <source>
        <dbReference type="ARBA" id="ARBA00022515"/>
    </source>
</evidence>
<dbReference type="PANTHER" id="PTHR30313">
    <property type="entry name" value="DNA PRIMASE"/>
    <property type="match status" value="1"/>
</dbReference>
<dbReference type="PANTHER" id="PTHR30313:SF2">
    <property type="entry name" value="DNA PRIMASE"/>
    <property type="match status" value="1"/>
</dbReference>
<dbReference type="Pfam" id="PF13155">
    <property type="entry name" value="Toprim_2"/>
    <property type="match status" value="1"/>
</dbReference>
<dbReference type="SUPFAM" id="SSF57783">
    <property type="entry name" value="Zinc beta-ribbon"/>
    <property type="match status" value="1"/>
</dbReference>
<dbReference type="Pfam" id="PF01807">
    <property type="entry name" value="Zn_ribbon_DnaG"/>
    <property type="match status" value="1"/>
</dbReference>
<reference evidence="13" key="1">
    <citation type="submission" date="2017-02" db="EMBL/GenBank/DDBJ databases">
        <authorList>
            <person name="Varghese N."/>
            <person name="Submissions S."/>
        </authorList>
    </citation>
    <scope>NUCLEOTIDE SEQUENCE [LARGE SCALE GENOMIC DNA]</scope>
    <source>
        <strain evidence="13">DSM 24967</strain>
    </source>
</reference>
<proteinExistence type="predicted"/>
<keyword evidence="5" id="KW-0235">DNA replication</keyword>
<evidence type="ECO:0000256" key="9">
    <source>
        <dbReference type="ARBA" id="ARBA00023163"/>
    </source>
</evidence>
<dbReference type="Gene3D" id="3.40.1360.10">
    <property type="match status" value="1"/>
</dbReference>
<dbReference type="SMART" id="SM00400">
    <property type="entry name" value="ZnF_CHCC"/>
    <property type="match status" value="1"/>
</dbReference>
<feature type="domain" description="Zinc finger CHC2-type" evidence="10">
    <location>
        <begin position="35"/>
        <end position="89"/>
    </location>
</feature>